<protein>
    <submittedName>
        <fullName evidence="2">Uncharacterized protein</fullName>
    </submittedName>
</protein>
<feature type="signal peptide" evidence="1">
    <location>
        <begin position="1"/>
        <end position="19"/>
    </location>
</feature>
<keyword evidence="1" id="KW-0732">Signal</keyword>
<dbReference type="RefSeq" id="XP_069305941.1">
    <property type="nucleotide sequence ID" value="XM_069453384.1"/>
</dbReference>
<comment type="caution">
    <text evidence="2">The sequence shown here is derived from an EMBL/GenBank/DDBJ whole genome shotgun (WGS) entry which is preliminary data.</text>
</comment>
<dbReference type="Proteomes" id="UP001578633">
    <property type="component" value="Chromosome 6"/>
</dbReference>
<keyword evidence="3" id="KW-1185">Reference proteome</keyword>
<evidence type="ECO:0000256" key="1">
    <source>
        <dbReference type="SAM" id="SignalP"/>
    </source>
</evidence>
<sequence length="129" mass="13874">MKLLTTLLTLAVLFAVALSATVPTASDRLRGPLKPKPSNVPDAIVERLVADDANTQLIAEYLQTDDNDVQADESTTTTCQKCAQVYKDCKNRCHTDANGQNCDIVCINIACDASVDGGQCGNTCHWKIC</sequence>
<dbReference type="EMBL" id="JBHGVX010000006">
    <property type="protein sequence ID" value="KAL1795357.1"/>
    <property type="molecule type" value="Genomic_DNA"/>
</dbReference>
<proteinExistence type="predicted"/>
<name>A0ABR3UGM4_9PLEO</name>
<feature type="chain" id="PRO_5046893379" evidence="1">
    <location>
        <begin position="20"/>
        <end position="129"/>
    </location>
</feature>
<gene>
    <name evidence="2" type="ORF">ACET3X_007173</name>
</gene>
<evidence type="ECO:0000313" key="3">
    <source>
        <dbReference type="Proteomes" id="UP001578633"/>
    </source>
</evidence>
<accession>A0ABR3UGM4</accession>
<reference evidence="2 3" key="1">
    <citation type="submission" date="2024-09" db="EMBL/GenBank/DDBJ databases">
        <title>T2T genomes of carrot and Alternaria dauci and their utility for understanding host-pathogen interaction during carrot leaf blight disease.</title>
        <authorList>
            <person name="Liu W."/>
            <person name="Xu S."/>
            <person name="Ou C."/>
            <person name="Liu X."/>
            <person name="Zhuang F."/>
            <person name="Deng X.W."/>
        </authorList>
    </citation>
    <scope>NUCLEOTIDE SEQUENCE [LARGE SCALE GENOMIC DNA]</scope>
    <source>
        <strain evidence="2 3">A2016</strain>
    </source>
</reference>
<evidence type="ECO:0000313" key="2">
    <source>
        <dbReference type="EMBL" id="KAL1795357.1"/>
    </source>
</evidence>
<dbReference type="GeneID" id="96087495"/>
<organism evidence="2 3">
    <name type="scientific">Alternaria dauci</name>
    <dbReference type="NCBI Taxonomy" id="48095"/>
    <lineage>
        <taxon>Eukaryota</taxon>
        <taxon>Fungi</taxon>
        <taxon>Dikarya</taxon>
        <taxon>Ascomycota</taxon>
        <taxon>Pezizomycotina</taxon>
        <taxon>Dothideomycetes</taxon>
        <taxon>Pleosporomycetidae</taxon>
        <taxon>Pleosporales</taxon>
        <taxon>Pleosporineae</taxon>
        <taxon>Pleosporaceae</taxon>
        <taxon>Alternaria</taxon>
        <taxon>Alternaria sect. Porri</taxon>
    </lineage>
</organism>